<gene>
    <name evidence="4" type="primary">hslR</name>
    <name evidence="4" type="ORF">BN1804_03348</name>
</gene>
<dbReference type="Gene3D" id="3.10.290.10">
    <property type="entry name" value="RNA-binding S4 domain"/>
    <property type="match status" value="1"/>
</dbReference>
<feature type="region of interest" description="Disordered" evidence="2">
    <location>
        <begin position="126"/>
        <end position="154"/>
    </location>
</feature>
<evidence type="ECO:0000259" key="3">
    <source>
        <dbReference type="SMART" id="SM00363"/>
    </source>
</evidence>
<dbReference type="SUPFAM" id="SSF55174">
    <property type="entry name" value="Alpha-L RNA-binding motif"/>
    <property type="match status" value="1"/>
</dbReference>
<feature type="domain" description="RNA-binding S4" evidence="3">
    <location>
        <begin position="27"/>
        <end position="82"/>
    </location>
</feature>
<dbReference type="Pfam" id="PF01479">
    <property type="entry name" value="S4"/>
    <property type="match status" value="1"/>
</dbReference>
<proteinExistence type="predicted"/>
<reference evidence="5" key="1">
    <citation type="submission" date="2015-06" db="EMBL/GenBank/DDBJ databases">
        <authorList>
            <person name="Urmite Genomes"/>
        </authorList>
    </citation>
    <scope>NUCLEOTIDE SEQUENCE [LARGE SCALE GENOMIC DNA]</scope>
    <source>
        <strain evidence="5">CSUR P1867</strain>
    </source>
</reference>
<accession>A0A379ERA1</accession>
<dbReference type="CDD" id="cd00165">
    <property type="entry name" value="S4"/>
    <property type="match status" value="1"/>
</dbReference>
<dbReference type="InterPro" id="IPR002942">
    <property type="entry name" value="S4_RNA-bd"/>
</dbReference>
<sequence length="154" mass="17853">MCLHYRLHKEVEVKEKGMSQPSQESGVRLDKWLWAARFYKTRAIARTMIEGGKVHYNGVRGKPSKIVEEGAEIRLRQGNDERTVTILMVSSQRQGATQAQALYCETPESIAKREKMALARKMNALTMPHPERRPDKKERRTLLRFKQTNLQESD</sequence>
<organism evidence="4 5">
    <name type="scientific">Proteus penneri</name>
    <dbReference type="NCBI Taxonomy" id="102862"/>
    <lineage>
        <taxon>Bacteria</taxon>
        <taxon>Pseudomonadati</taxon>
        <taxon>Pseudomonadota</taxon>
        <taxon>Gammaproteobacteria</taxon>
        <taxon>Enterobacterales</taxon>
        <taxon>Morganellaceae</taxon>
        <taxon>Proteus</taxon>
    </lineage>
</organism>
<dbReference type="SMART" id="SM00363">
    <property type="entry name" value="S4"/>
    <property type="match status" value="1"/>
</dbReference>
<dbReference type="GO" id="GO:0003723">
    <property type="term" value="F:RNA binding"/>
    <property type="evidence" value="ECO:0007669"/>
    <property type="project" value="UniProtKB-KW"/>
</dbReference>
<evidence type="ECO:0000256" key="1">
    <source>
        <dbReference type="PROSITE-ProRule" id="PRU00182"/>
    </source>
</evidence>
<keyword evidence="1" id="KW-0694">RNA-binding</keyword>
<protein>
    <submittedName>
        <fullName evidence="4">Heat shock protein 15</fullName>
    </submittedName>
</protein>
<accession>A0A0G4QHN4</accession>
<dbReference type="Proteomes" id="UP000183920">
    <property type="component" value="Unassembled WGS sequence"/>
</dbReference>
<dbReference type="InterPro" id="IPR036986">
    <property type="entry name" value="S4_RNA-bd_sf"/>
</dbReference>
<dbReference type="PROSITE" id="PS50889">
    <property type="entry name" value="S4"/>
    <property type="match status" value="1"/>
</dbReference>
<keyword evidence="4" id="KW-0346">Stress response</keyword>
<name>A0A0G4QHN4_9GAMM</name>
<dbReference type="AlphaFoldDB" id="A0A0G4QHN4"/>
<dbReference type="EMBL" id="CVRY01000007">
    <property type="protein sequence ID" value="CRL65106.1"/>
    <property type="molecule type" value="Genomic_DNA"/>
</dbReference>
<evidence type="ECO:0000313" key="4">
    <source>
        <dbReference type="EMBL" id="CRL65106.1"/>
    </source>
</evidence>
<evidence type="ECO:0000256" key="2">
    <source>
        <dbReference type="SAM" id="MobiDB-lite"/>
    </source>
</evidence>
<evidence type="ECO:0000313" key="5">
    <source>
        <dbReference type="Proteomes" id="UP000183920"/>
    </source>
</evidence>
<dbReference type="NCBIfam" id="NF007673">
    <property type="entry name" value="PRK10348.1"/>
    <property type="match status" value="1"/>
</dbReference>
<feature type="compositionally biased region" description="Basic and acidic residues" evidence="2">
    <location>
        <begin position="129"/>
        <end position="141"/>
    </location>
</feature>